<keyword evidence="4" id="KW-0808">Transferase</keyword>
<dbReference type="SUPFAM" id="SSF55781">
    <property type="entry name" value="GAF domain-like"/>
    <property type="match status" value="1"/>
</dbReference>
<keyword evidence="5" id="KW-0418">Kinase</keyword>
<comment type="caution">
    <text evidence="10">The sequence shown here is derived from an EMBL/GenBank/DDBJ whole genome shotgun (WGS) entry which is preliminary data.</text>
</comment>
<dbReference type="Proteomes" id="UP000663814">
    <property type="component" value="Unassembled WGS sequence"/>
</dbReference>
<dbReference type="CDD" id="cd00082">
    <property type="entry name" value="HisKA"/>
    <property type="match status" value="1"/>
</dbReference>
<dbReference type="InterPro" id="IPR035965">
    <property type="entry name" value="PAS-like_dom_sf"/>
</dbReference>
<protein>
    <recommendedName>
        <fullName evidence="2">histidine kinase</fullName>
        <ecNumber evidence="2">2.7.13.3</ecNumber>
    </recommendedName>
</protein>
<evidence type="ECO:0000256" key="1">
    <source>
        <dbReference type="ARBA" id="ARBA00000085"/>
    </source>
</evidence>
<evidence type="ECO:0000259" key="7">
    <source>
        <dbReference type="PROSITE" id="PS50109"/>
    </source>
</evidence>
<proteinExistence type="predicted"/>
<dbReference type="PROSITE" id="PS50112">
    <property type="entry name" value="PAS"/>
    <property type="match status" value="2"/>
</dbReference>
<comment type="catalytic activity">
    <reaction evidence="1">
        <text>ATP + protein L-histidine = ADP + protein N-phospho-L-histidine.</text>
        <dbReference type="EC" id="2.7.13.3"/>
    </reaction>
</comment>
<evidence type="ECO:0000256" key="4">
    <source>
        <dbReference type="ARBA" id="ARBA00022679"/>
    </source>
</evidence>
<dbReference type="PROSITE" id="PS50109">
    <property type="entry name" value="HIS_KIN"/>
    <property type="match status" value="1"/>
</dbReference>
<dbReference type="SMART" id="SM00387">
    <property type="entry name" value="HATPase_c"/>
    <property type="match status" value="1"/>
</dbReference>
<dbReference type="Gene3D" id="3.30.450.20">
    <property type="entry name" value="PAS domain"/>
    <property type="match status" value="4"/>
</dbReference>
<dbReference type="CDD" id="cd16922">
    <property type="entry name" value="HATPase_EvgS-ArcB-TorS-like"/>
    <property type="match status" value="1"/>
</dbReference>
<dbReference type="SMART" id="SM00086">
    <property type="entry name" value="PAC"/>
    <property type="match status" value="4"/>
</dbReference>
<dbReference type="InterPro" id="IPR003594">
    <property type="entry name" value="HATPase_dom"/>
</dbReference>
<dbReference type="Gene3D" id="3.30.565.10">
    <property type="entry name" value="Histidine kinase-like ATPase, C-terminal domain"/>
    <property type="match status" value="1"/>
</dbReference>
<keyword evidence="11" id="KW-1185">Reference proteome</keyword>
<dbReference type="InterPro" id="IPR000014">
    <property type="entry name" value="PAS"/>
</dbReference>
<feature type="domain" description="PAC" evidence="9">
    <location>
        <begin position="638"/>
        <end position="690"/>
    </location>
</feature>
<dbReference type="EMBL" id="JAERPS020000005">
    <property type="protein sequence ID" value="MBZ9612971.1"/>
    <property type="molecule type" value="Genomic_DNA"/>
</dbReference>
<feature type="domain" description="PAS" evidence="8">
    <location>
        <begin position="303"/>
        <end position="378"/>
    </location>
</feature>
<dbReference type="InterPro" id="IPR000700">
    <property type="entry name" value="PAS-assoc_C"/>
</dbReference>
<evidence type="ECO:0000256" key="5">
    <source>
        <dbReference type="ARBA" id="ARBA00022777"/>
    </source>
</evidence>
<dbReference type="InterPro" id="IPR036097">
    <property type="entry name" value="HisK_dim/P_sf"/>
</dbReference>
<dbReference type="SMART" id="SM00091">
    <property type="entry name" value="PAS"/>
    <property type="match status" value="4"/>
</dbReference>
<evidence type="ECO:0000313" key="11">
    <source>
        <dbReference type="Proteomes" id="UP000663814"/>
    </source>
</evidence>
<dbReference type="SUPFAM" id="SSF55785">
    <property type="entry name" value="PYP-like sensor domain (PAS domain)"/>
    <property type="match status" value="4"/>
</dbReference>
<feature type="domain" description="Histidine kinase" evidence="7">
    <location>
        <begin position="694"/>
        <end position="912"/>
    </location>
</feature>
<dbReference type="Gene3D" id="1.10.287.130">
    <property type="match status" value="1"/>
</dbReference>
<dbReference type="SUPFAM" id="SSF55874">
    <property type="entry name" value="ATPase domain of HSP90 chaperone/DNA topoisomerase II/histidine kinase"/>
    <property type="match status" value="1"/>
</dbReference>
<dbReference type="Pfam" id="PF00512">
    <property type="entry name" value="HisKA"/>
    <property type="match status" value="1"/>
</dbReference>
<dbReference type="SMART" id="SM00388">
    <property type="entry name" value="HisKA"/>
    <property type="match status" value="1"/>
</dbReference>
<dbReference type="CDD" id="cd00130">
    <property type="entry name" value="PAS"/>
    <property type="match status" value="4"/>
</dbReference>
<dbReference type="InterPro" id="IPR029016">
    <property type="entry name" value="GAF-like_dom_sf"/>
</dbReference>
<feature type="domain" description="PAC" evidence="9">
    <location>
        <begin position="249"/>
        <end position="302"/>
    </location>
</feature>
<dbReference type="PANTHER" id="PTHR43304">
    <property type="entry name" value="PHYTOCHROME-LIKE PROTEIN CPH1"/>
    <property type="match status" value="1"/>
</dbReference>
<dbReference type="Pfam" id="PF01590">
    <property type="entry name" value="GAF"/>
    <property type="match status" value="1"/>
</dbReference>
<dbReference type="EC" id="2.7.13.3" evidence="2"/>
<evidence type="ECO:0000313" key="10">
    <source>
        <dbReference type="EMBL" id="MBZ9612971.1"/>
    </source>
</evidence>
<dbReference type="NCBIfam" id="TIGR00229">
    <property type="entry name" value="sensory_box"/>
    <property type="match status" value="3"/>
</dbReference>
<reference evidence="10 11" key="2">
    <citation type="submission" date="2021-08" db="EMBL/GenBank/DDBJ databases">
        <title>Rheinheimera aquimaris sp. nov., isolated from seawater of the East Sea in Korea.</title>
        <authorList>
            <person name="Kim K.H."/>
            <person name="Wenting R."/>
            <person name="Kim K.R."/>
            <person name="Jeon C.O."/>
        </authorList>
    </citation>
    <scope>NUCLEOTIDE SEQUENCE [LARGE SCALE GENOMIC DNA]</scope>
    <source>
        <strain evidence="10 11">MA-13</strain>
    </source>
</reference>
<dbReference type="SUPFAM" id="SSF47384">
    <property type="entry name" value="Homodimeric domain of signal transducing histidine kinase"/>
    <property type="match status" value="1"/>
</dbReference>
<dbReference type="InterPro" id="IPR003661">
    <property type="entry name" value="HisK_dim/P_dom"/>
</dbReference>
<evidence type="ECO:0000256" key="2">
    <source>
        <dbReference type="ARBA" id="ARBA00012438"/>
    </source>
</evidence>
<evidence type="ECO:0000259" key="8">
    <source>
        <dbReference type="PROSITE" id="PS50112"/>
    </source>
</evidence>
<dbReference type="InterPro" id="IPR013655">
    <property type="entry name" value="PAS_fold_3"/>
</dbReference>
<dbReference type="Gene3D" id="2.10.70.100">
    <property type="match status" value="1"/>
</dbReference>
<dbReference type="Pfam" id="PF02518">
    <property type="entry name" value="HATPase_c"/>
    <property type="match status" value="1"/>
</dbReference>
<keyword evidence="6" id="KW-0175">Coiled coil</keyword>
<feature type="domain" description="PAS" evidence="8">
    <location>
        <begin position="565"/>
        <end position="636"/>
    </location>
</feature>
<reference evidence="10 11" key="1">
    <citation type="submission" date="2020-12" db="EMBL/GenBank/DDBJ databases">
        <authorList>
            <person name="Ruan W."/>
            <person name="Khan S.A."/>
            <person name="Jeon C.O."/>
        </authorList>
    </citation>
    <scope>NUCLEOTIDE SEQUENCE [LARGE SCALE GENOMIC DNA]</scope>
    <source>
        <strain evidence="10 11">MA-13</strain>
    </source>
</reference>
<gene>
    <name evidence="10" type="ORF">I4W93_015390</name>
</gene>
<accession>A0ABS7XBP1</accession>
<dbReference type="SMART" id="SM00065">
    <property type="entry name" value="GAF"/>
    <property type="match status" value="1"/>
</dbReference>
<evidence type="ECO:0000256" key="3">
    <source>
        <dbReference type="ARBA" id="ARBA00022553"/>
    </source>
</evidence>
<dbReference type="InterPro" id="IPR052162">
    <property type="entry name" value="Sensor_kinase/Photoreceptor"/>
</dbReference>
<dbReference type="InterPro" id="IPR001610">
    <property type="entry name" value="PAC"/>
</dbReference>
<dbReference type="Gene3D" id="3.30.450.40">
    <property type="match status" value="1"/>
</dbReference>
<dbReference type="PRINTS" id="PR00344">
    <property type="entry name" value="BCTRLSENSOR"/>
</dbReference>
<dbReference type="InterPro" id="IPR036890">
    <property type="entry name" value="HATPase_C_sf"/>
</dbReference>
<evidence type="ECO:0000256" key="6">
    <source>
        <dbReference type="SAM" id="Coils"/>
    </source>
</evidence>
<dbReference type="InterPro" id="IPR005467">
    <property type="entry name" value="His_kinase_dom"/>
</dbReference>
<sequence length="926" mass="104195">MQQPIVPPNELSRLQALISSQLLDTADEDRFDRITKLMQLCLNTEIVLVSLVDTYRQWFKSRQGLDACETGRDISFCGHAILSDTIFEISDASKDVRFADNPLVTDAPFIRFYAGAPLHFNGERIGTLCIIDPKPRQLALQERQMLRQFADLVEQEITDRLQQQAHEQLLVSEQMNRSVLEGTRIGTWQWNVQTGEAVFNERWAEIVGYSLAELAPVDINTWLGLAHPDDLASSGALLAKHFSGELPFYDCKCRMKHKAGHWVWVHDRGRVISWADDGKPLMMYGTHADITEQKHAELELQASRDQFQTLVANIPGITYRCKADKDWTMLYMSSSIDPLSGYPASDFINNSVRSYASVIHPEDQQRLEHAVSEAVAAKQSWLLQYRVMHRSGAIHWVEERGQAEYDEMGALLYLDGFILDITAEKNLQQQLLKLTSQLPGMVYQYQQWPDGRTSFPYASDNIQHFYGVSPEQVKDDATAAFKKIHPDDLAGLTNSIAHSAANVSLWQYQYRVFKDNKTLAWLSGRAMPERLQDGSTLWHGYIEDITSVKQHYLELERLNAEYKLSQQRLEMASETALIGFWQASLKTGELWWSPVIYQIFGFDENITPSVALFKSTLHPEDKQAVADSEQRALETGLHDVVHRIIRPDGSIRWVHELAKMLPAEQNPGQILVGSVQDVTERIELQHLKDEFISTVSHELRTPLTAIKGALSLLNSGTLGQVPEAMQRLLSLASSNSERLAHLINDLLDMEKLIAGKMPFDIQPLPVLAELSQAIENLQPFAIQHNVTLQVDVTGAPTVLADALRLQQVLTNLLSNAIKFSPAGSEVTLTASQQRHNIQIAVADHGLGIPVDFQARVFERFAQADASNQRKKGGSGLGLAICKELVQQMQGEISFTSQPDAGTQFFVTLPSFEYKSSDRKLKESSVE</sequence>
<dbReference type="RefSeq" id="WP_205312447.1">
    <property type="nucleotide sequence ID" value="NZ_JAERPS020000005.1"/>
</dbReference>
<keyword evidence="3" id="KW-0597">Phosphoprotein</keyword>
<feature type="domain" description="PAC" evidence="9">
    <location>
        <begin position="381"/>
        <end position="433"/>
    </location>
</feature>
<feature type="coiled-coil region" evidence="6">
    <location>
        <begin position="548"/>
        <end position="575"/>
    </location>
</feature>
<dbReference type="Pfam" id="PF08447">
    <property type="entry name" value="PAS_3"/>
    <property type="match status" value="4"/>
</dbReference>
<dbReference type="PROSITE" id="PS50113">
    <property type="entry name" value="PAC"/>
    <property type="match status" value="3"/>
</dbReference>
<dbReference type="InterPro" id="IPR003018">
    <property type="entry name" value="GAF"/>
</dbReference>
<organism evidence="10 11">
    <name type="scientific">Rheinheimera maricola</name>
    <dbReference type="NCBI Taxonomy" id="2793282"/>
    <lineage>
        <taxon>Bacteria</taxon>
        <taxon>Pseudomonadati</taxon>
        <taxon>Pseudomonadota</taxon>
        <taxon>Gammaproteobacteria</taxon>
        <taxon>Chromatiales</taxon>
        <taxon>Chromatiaceae</taxon>
        <taxon>Rheinheimera</taxon>
    </lineage>
</organism>
<dbReference type="PANTHER" id="PTHR43304:SF1">
    <property type="entry name" value="PAC DOMAIN-CONTAINING PROTEIN"/>
    <property type="match status" value="1"/>
</dbReference>
<evidence type="ECO:0000259" key="9">
    <source>
        <dbReference type="PROSITE" id="PS50113"/>
    </source>
</evidence>
<name>A0ABS7XBP1_9GAMM</name>
<dbReference type="InterPro" id="IPR004358">
    <property type="entry name" value="Sig_transdc_His_kin-like_C"/>
</dbReference>